<evidence type="ECO:0000313" key="1">
    <source>
        <dbReference type="EMBL" id="MFC2252456.1"/>
    </source>
</evidence>
<gene>
    <name evidence="1" type="ORF">ACETRX_22665</name>
</gene>
<name>A0ABV6ZJU6_9HYPH</name>
<evidence type="ECO:0000313" key="2">
    <source>
        <dbReference type="Proteomes" id="UP001595190"/>
    </source>
</evidence>
<comment type="caution">
    <text evidence="1">The sequence shown here is derived from an EMBL/GenBank/DDBJ whole genome shotgun (WGS) entry which is preliminary data.</text>
</comment>
<sequence length="130" mass="14594">MTEQLGWLAGQIAARLCREDIGQFFKVLPEGRDGSRVEFDHIGDLVCHGQFCCVPVAVSAQWIEAWLQLAFLDQALRKCCNDHVDRGFGIRHAFFGASAIPSRVRLELQSFLAIDGKISRQQTFIAEFVP</sequence>
<reference evidence="1 2" key="1">
    <citation type="submission" date="2024-09" db="EMBL/GenBank/DDBJ databases">
        <title>Description of Labrys sedimenti sp. nov., isolated from a diclofenac-degrading enrichment culture, and genome-based reclassification of Labrys portucalensis as a later heterotypic synonym of Labrys neptuniae.</title>
        <authorList>
            <person name="Tancsics A."/>
            <person name="Csepanyi A."/>
        </authorList>
    </citation>
    <scope>NUCLEOTIDE SEQUENCE [LARGE SCALE GENOMIC DNA]</scope>
    <source>
        <strain evidence="1 2">LMG 23412</strain>
    </source>
</reference>
<proteinExistence type="predicted"/>
<dbReference type="Proteomes" id="UP001595190">
    <property type="component" value="Unassembled WGS sequence"/>
</dbReference>
<dbReference type="RefSeq" id="WP_394313055.1">
    <property type="nucleotide sequence ID" value="NZ_JBHGPK010000011.1"/>
</dbReference>
<dbReference type="EMBL" id="JBHGPK010000011">
    <property type="protein sequence ID" value="MFC2252456.1"/>
    <property type="molecule type" value="Genomic_DNA"/>
</dbReference>
<accession>A0ABV6ZJU6</accession>
<organism evidence="1 2">
    <name type="scientific">Labrys neptuniae</name>
    <dbReference type="NCBI Taxonomy" id="376174"/>
    <lineage>
        <taxon>Bacteria</taxon>
        <taxon>Pseudomonadati</taxon>
        <taxon>Pseudomonadota</taxon>
        <taxon>Alphaproteobacteria</taxon>
        <taxon>Hyphomicrobiales</taxon>
        <taxon>Xanthobacteraceae</taxon>
        <taxon>Labrys</taxon>
    </lineage>
</organism>
<protein>
    <submittedName>
        <fullName evidence="1">Uncharacterized protein</fullName>
    </submittedName>
</protein>